<sequence length="174" mass="19405">MRKSPLVIAAALAFLLAGCDNKKTTTDDPGKPPVVETPQSTDNGEDIKADLSLMGEIVNNNEAEVNKLRESIKWFSDKDEQEMLKETLARSRKLQENANSQLRALTLKSKEGEGLRHKLIDSNNMAIKMAELASGETVSEEDKQSLEQLGKQFLALQMDIMQEVNALAVKYNWQ</sequence>
<name>A0A8K0XWS5_9ENTR</name>
<keyword evidence="3" id="KW-1185">Reference proteome</keyword>
<evidence type="ECO:0000313" key="2">
    <source>
        <dbReference type="EMBL" id="MBK4715516.1"/>
    </source>
</evidence>
<protein>
    <recommendedName>
        <fullName evidence="4">Lipoprotein</fullName>
    </recommendedName>
</protein>
<dbReference type="PROSITE" id="PS51257">
    <property type="entry name" value="PROKAR_LIPOPROTEIN"/>
    <property type="match status" value="1"/>
</dbReference>
<dbReference type="AlphaFoldDB" id="A0A8K0XWS5"/>
<dbReference type="Proteomes" id="UP000659047">
    <property type="component" value="Unassembled WGS sequence"/>
</dbReference>
<evidence type="ECO:0008006" key="4">
    <source>
        <dbReference type="Google" id="ProtNLM"/>
    </source>
</evidence>
<accession>A0A8K0XWS5</accession>
<evidence type="ECO:0000313" key="3">
    <source>
        <dbReference type="Proteomes" id="UP000659047"/>
    </source>
</evidence>
<comment type="caution">
    <text evidence="2">The sequence shown here is derived from an EMBL/GenBank/DDBJ whole genome shotgun (WGS) entry which is preliminary data.</text>
</comment>
<organism evidence="2 3">
    <name type="scientific">Tenebrionibacter intestinalis</name>
    <dbReference type="NCBI Taxonomy" id="2799638"/>
    <lineage>
        <taxon>Bacteria</taxon>
        <taxon>Pseudomonadati</taxon>
        <taxon>Pseudomonadota</taxon>
        <taxon>Gammaproteobacteria</taxon>
        <taxon>Enterobacterales</taxon>
        <taxon>Enterobacteriaceae</taxon>
        <taxon>Tenebrionibacter/Tenebrionicola group</taxon>
        <taxon>Tenebrionibacter</taxon>
    </lineage>
</organism>
<feature type="region of interest" description="Disordered" evidence="1">
    <location>
        <begin position="21"/>
        <end position="44"/>
    </location>
</feature>
<gene>
    <name evidence="2" type="ORF">JJB97_09260</name>
</gene>
<proteinExistence type="predicted"/>
<evidence type="ECO:0000256" key="1">
    <source>
        <dbReference type="SAM" id="MobiDB-lite"/>
    </source>
</evidence>
<dbReference type="EMBL" id="JAEPBH010000020">
    <property type="protein sequence ID" value="MBK4715516.1"/>
    <property type="molecule type" value="Genomic_DNA"/>
</dbReference>
<reference evidence="2" key="1">
    <citation type="submission" date="2021-01" db="EMBL/GenBank/DDBJ databases">
        <title>Intestinitalea alba gen. nov., sp. nov., a novel genus of the family Enterobacteriaceae, isolated from the gut of the plastic-eating mealworm Tenebrio molitor L.</title>
        <authorList>
            <person name="Yang Y."/>
        </authorList>
    </citation>
    <scope>NUCLEOTIDE SEQUENCE</scope>
    <source>
        <strain evidence="2">BIT-L3</strain>
    </source>
</reference>
<feature type="compositionally biased region" description="Basic and acidic residues" evidence="1">
    <location>
        <begin position="21"/>
        <end position="30"/>
    </location>
</feature>
<dbReference type="RefSeq" id="WP_238713742.1">
    <property type="nucleotide sequence ID" value="NZ_JAEPBH010000020.1"/>
</dbReference>